<dbReference type="InterPro" id="IPR020846">
    <property type="entry name" value="MFS_dom"/>
</dbReference>
<feature type="transmembrane region" description="Helical" evidence="6">
    <location>
        <begin position="370"/>
        <end position="394"/>
    </location>
</feature>
<feature type="transmembrane region" description="Helical" evidence="6">
    <location>
        <begin position="491"/>
        <end position="511"/>
    </location>
</feature>
<evidence type="ECO:0000313" key="9">
    <source>
        <dbReference type="Proteomes" id="UP000264589"/>
    </source>
</evidence>
<evidence type="ECO:0000256" key="5">
    <source>
        <dbReference type="ARBA" id="ARBA00023136"/>
    </source>
</evidence>
<feature type="transmembrane region" description="Helical" evidence="6">
    <location>
        <begin position="401"/>
        <end position="419"/>
    </location>
</feature>
<evidence type="ECO:0000259" key="7">
    <source>
        <dbReference type="PROSITE" id="PS50850"/>
    </source>
</evidence>
<evidence type="ECO:0000256" key="2">
    <source>
        <dbReference type="ARBA" id="ARBA00022448"/>
    </source>
</evidence>
<organism evidence="8 9">
    <name type="scientific">Parvularcula marina</name>
    <dbReference type="NCBI Taxonomy" id="2292771"/>
    <lineage>
        <taxon>Bacteria</taxon>
        <taxon>Pseudomonadati</taxon>
        <taxon>Pseudomonadota</taxon>
        <taxon>Alphaproteobacteria</taxon>
        <taxon>Parvularculales</taxon>
        <taxon>Parvularculaceae</taxon>
        <taxon>Parvularcula</taxon>
    </lineage>
</organism>
<name>A0A371RKZ4_9PROT</name>
<dbReference type="GO" id="GO:0016020">
    <property type="term" value="C:membrane"/>
    <property type="evidence" value="ECO:0007669"/>
    <property type="project" value="UniProtKB-SubCell"/>
</dbReference>
<keyword evidence="5 6" id="KW-0472">Membrane</keyword>
<evidence type="ECO:0000256" key="3">
    <source>
        <dbReference type="ARBA" id="ARBA00022692"/>
    </source>
</evidence>
<dbReference type="PANTHER" id="PTHR19432">
    <property type="entry name" value="SUGAR TRANSPORTER"/>
    <property type="match status" value="1"/>
</dbReference>
<dbReference type="PROSITE" id="PS50850">
    <property type="entry name" value="MFS"/>
    <property type="match status" value="1"/>
</dbReference>
<evidence type="ECO:0000256" key="1">
    <source>
        <dbReference type="ARBA" id="ARBA00004141"/>
    </source>
</evidence>
<feature type="transmembrane region" description="Helical" evidence="6">
    <location>
        <begin position="140"/>
        <end position="162"/>
    </location>
</feature>
<accession>A0A371RKZ4</accession>
<dbReference type="RefSeq" id="WP_116392762.1">
    <property type="nucleotide sequence ID" value="NZ_QUQO01000001.1"/>
</dbReference>
<keyword evidence="9" id="KW-1185">Reference proteome</keyword>
<dbReference type="SUPFAM" id="SSF103473">
    <property type="entry name" value="MFS general substrate transporter"/>
    <property type="match status" value="1"/>
</dbReference>
<gene>
    <name evidence="8" type="ORF">DX908_13145</name>
</gene>
<dbReference type="Pfam" id="PF07690">
    <property type="entry name" value="MFS_1"/>
    <property type="match status" value="1"/>
</dbReference>
<keyword evidence="2" id="KW-0813">Transport</keyword>
<feature type="transmembrane region" description="Helical" evidence="6">
    <location>
        <begin position="45"/>
        <end position="68"/>
    </location>
</feature>
<evidence type="ECO:0000313" key="8">
    <source>
        <dbReference type="EMBL" id="RFB06129.1"/>
    </source>
</evidence>
<feature type="transmembrane region" description="Helical" evidence="6">
    <location>
        <begin position="237"/>
        <end position="260"/>
    </location>
</feature>
<dbReference type="Gene3D" id="1.20.1250.20">
    <property type="entry name" value="MFS general substrate transporter like domains"/>
    <property type="match status" value="2"/>
</dbReference>
<dbReference type="PANTHER" id="PTHR19432:SF35">
    <property type="entry name" value="SOLUTE CARRIER FAMILY 45 MEMBER 3 ISOFORM X1"/>
    <property type="match status" value="1"/>
</dbReference>
<feature type="transmembrane region" description="Helical" evidence="6">
    <location>
        <begin position="327"/>
        <end position="350"/>
    </location>
</feature>
<dbReference type="Proteomes" id="UP000264589">
    <property type="component" value="Unassembled WGS sequence"/>
</dbReference>
<dbReference type="InterPro" id="IPR011701">
    <property type="entry name" value="MFS"/>
</dbReference>
<dbReference type="InterPro" id="IPR036259">
    <property type="entry name" value="MFS_trans_sf"/>
</dbReference>
<evidence type="ECO:0000256" key="4">
    <source>
        <dbReference type="ARBA" id="ARBA00022989"/>
    </source>
</evidence>
<reference evidence="8 9" key="1">
    <citation type="submission" date="2018-08" db="EMBL/GenBank/DDBJ databases">
        <title>Parvularcula sp. SM1705, isolated from surface water of the South Sea China.</title>
        <authorList>
            <person name="Sun L."/>
        </authorList>
    </citation>
    <scope>NUCLEOTIDE SEQUENCE [LARGE SCALE GENOMIC DNA]</scope>
    <source>
        <strain evidence="8 9">SM1705</strain>
    </source>
</reference>
<dbReference type="InParanoid" id="A0A371RKZ4"/>
<evidence type="ECO:0000256" key="6">
    <source>
        <dbReference type="SAM" id="Phobius"/>
    </source>
</evidence>
<keyword evidence="3 6" id="KW-0812">Transmembrane</keyword>
<keyword evidence="4 6" id="KW-1133">Transmembrane helix</keyword>
<feature type="transmembrane region" description="Helical" evidence="6">
    <location>
        <begin position="425"/>
        <end position="446"/>
    </location>
</feature>
<dbReference type="AlphaFoldDB" id="A0A371RKZ4"/>
<dbReference type="GO" id="GO:0022857">
    <property type="term" value="F:transmembrane transporter activity"/>
    <property type="evidence" value="ECO:0007669"/>
    <property type="project" value="InterPro"/>
</dbReference>
<feature type="transmembrane region" description="Helical" evidence="6">
    <location>
        <begin position="458"/>
        <end position="485"/>
    </location>
</feature>
<protein>
    <submittedName>
        <fullName evidence="8">MFS transporter</fullName>
    </submittedName>
</protein>
<feature type="domain" description="Major facilitator superfamily (MFS) profile" evidence="7">
    <location>
        <begin position="323"/>
        <end position="534"/>
    </location>
</feature>
<dbReference type="OrthoDB" id="7584869at2"/>
<sequence length="534" mass="57768">MRKPAMNFAQIWNMSFGFLGIQIGFDLQNGNVSRIFQTLGADVNSLAILWIAAPMTGLLVQPIIGHFSDKTWGPLGRRRPYFLVGALLASLALFIMPNSPSLWMAAGMLWIMDASLNITMEPFRAFVGDNLPNRQRTMGYAMQSFFIGLGAVIAGVLPIFFTKIVGLSNTAPPGEIPITVQLAFYVGGAALLAAVFWTVVTSKEYSPDDLARFAAARRKALGLDGDAPVTKQRAAGAFFSGGLIWLVVGLAFGAFVHFARAEPRPEFLSFLGTLDIAKDLYVLAGLIAVFGIIQLIAGVMRQGGSKENGYLEVVNDLFDMPTTMRQLAVVQFFAWFAMFAMWIYGTPAVAEYHYAATDPTTVEYQDAADWWALLGSIRNGMAAAAALGFIWLATKMDRRRLHAMNLLIGAVGFVSMMLIRDGSMLWVSMIGVGIAWASIVSLPYAILAGSVPPAKMGVYMGIFNIFIVVPQLVAATLLGFLLTTFFDGKPIWALMISAGSFTLAAIATLFVKDVIDDVADAEPAPEHRPQGAAP</sequence>
<feature type="transmembrane region" description="Helical" evidence="6">
    <location>
        <begin position="80"/>
        <end position="96"/>
    </location>
</feature>
<comment type="subcellular location">
    <subcellularLocation>
        <location evidence="1">Membrane</location>
        <topology evidence="1">Multi-pass membrane protein</topology>
    </subcellularLocation>
</comment>
<dbReference type="EMBL" id="QUQO01000001">
    <property type="protein sequence ID" value="RFB06129.1"/>
    <property type="molecule type" value="Genomic_DNA"/>
</dbReference>
<comment type="caution">
    <text evidence="8">The sequence shown here is derived from an EMBL/GenBank/DDBJ whole genome shotgun (WGS) entry which is preliminary data.</text>
</comment>
<feature type="transmembrane region" description="Helical" evidence="6">
    <location>
        <begin position="182"/>
        <end position="200"/>
    </location>
</feature>
<proteinExistence type="predicted"/>
<feature type="transmembrane region" description="Helical" evidence="6">
    <location>
        <begin position="280"/>
        <end position="300"/>
    </location>
</feature>